<evidence type="ECO:0000313" key="14">
    <source>
        <dbReference type="Proteomes" id="UP000663845"/>
    </source>
</evidence>
<evidence type="ECO:0000259" key="12">
    <source>
        <dbReference type="PROSITE" id="PS50221"/>
    </source>
</evidence>
<dbReference type="InterPro" id="IPR013122">
    <property type="entry name" value="PKD1_2_channel"/>
</dbReference>
<feature type="transmembrane region" description="Helical" evidence="10">
    <location>
        <begin position="1456"/>
        <end position="1478"/>
    </location>
</feature>
<organism evidence="13 14">
    <name type="scientific">Adineta steineri</name>
    <dbReference type="NCBI Taxonomy" id="433720"/>
    <lineage>
        <taxon>Eukaryota</taxon>
        <taxon>Metazoa</taxon>
        <taxon>Spiralia</taxon>
        <taxon>Gnathifera</taxon>
        <taxon>Rotifera</taxon>
        <taxon>Eurotatoria</taxon>
        <taxon>Bdelloidea</taxon>
        <taxon>Adinetida</taxon>
        <taxon>Adinetidae</taxon>
        <taxon>Adineta</taxon>
    </lineage>
</organism>
<feature type="domain" description="GAIN-B" evidence="12">
    <location>
        <begin position="1"/>
        <end position="81"/>
    </location>
</feature>
<evidence type="ECO:0000256" key="3">
    <source>
        <dbReference type="ARBA" id="ARBA00022692"/>
    </source>
</evidence>
<feature type="transmembrane region" description="Helical" evidence="10">
    <location>
        <begin position="413"/>
        <end position="439"/>
    </location>
</feature>
<feature type="transmembrane region" description="Helical" evidence="10">
    <location>
        <begin position="550"/>
        <end position="568"/>
    </location>
</feature>
<evidence type="ECO:0000313" key="13">
    <source>
        <dbReference type="EMBL" id="CAF1001241.1"/>
    </source>
</evidence>
<feature type="transmembrane region" description="Helical" evidence="10">
    <location>
        <begin position="451"/>
        <end position="480"/>
    </location>
</feature>
<dbReference type="GO" id="GO:0005509">
    <property type="term" value="F:calcium ion binding"/>
    <property type="evidence" value="ECO:0007669"/>
    <property type="project" value="InterPro"/>
</dbReference>
<proteinExistence type="inferred from homology"/>
<dbReference type="Gene3D" id="2.60.60.20">
    <property type="entry name" value="PLAT/LH2 domain"/>
    <property type="match status" value="1"/>
</dbReference>
<dbReference type="Proteomes" id="UP000663845">
    <property type="component" value="Unassembled WGS sequence"/>
</dbReference>
<evidence type="ECO:0000256" key="5">
    <source>
        <dbReference type="ARBA" id="ARBA00022989"/>
    </source>
</evidence>
<protein>
    <submittedName>
        <fullName evidence="13">Uncharacterized protein</fullName>
    </submittedName>
</protein>
<comment type="similarity">
    <text evidence="2">Belongs to the polycystin family.</text>
</comment>
<evidence type="ECO:0000256" key="6">
    <source>
        <dbReference type="ARBA" id="ARBA00023136"/>
    </source>
</evidence>
<evidence type="ECO:0000256" key="10">
    <source>
        <dbReference type="SAM" id="Phobius"/>
    </source>
</evidence>
<feature type="transmembrane region" description="Helical" evidence="10">
    <location>
        <begin position="1322"/>
        <end position="1346"/>
    </location>
</feature>
<dbReference type="Pfam" id="PF20519">
    <property type="entry name" value="Polycystin_dom"/>
    <property type="match status" value="2"/>
</dbReference>
<evidence type="ECO:0000256" key="9">
    <source>
        <dbReference type="PROSITE-ProRule" id="PRU00152"/>
    </source>
</evidence>
<name>A0A814GTY1_9BILA</name>
<feature type="domain" description="PLAT" evidence="11">
    <location>
        <begin position="141"/>
        <end position="260"/>
    </location>
</feature>
<dbReference type="InterPro" id="IPR036392">
    <property type="entry name" value="PLAT/LH2_dom_sf"/>
</dbReference>
<dbReference type="GO" id="GO:0050982">
    <property type="term" value="P:detection of mechanical stimulus"/>
    <property type="evidence" value="ECO:0007669"/>
    <property type="project" value="TreeGrafter"/>
</dbReference>
<dbReference type="FunFam" id="2.60.60.20:FF:000022">
    <property type="entry name" value="Uncharacterized protein"/>
    <property type="match status" value="1"/>
</dbReference>
<reference evidence="13" key="1">
    <citation type="submission" date="2021-02" db="EMBL/GenBank/DDBJ databases">
        <authorList>
            <person name="Nowell W R."/>
        </authorList>
    </citation>
    <scope>NUCLEOTIDE SEQUENCE</scope>
</reference>
<feature type="transmembrane region" description="Helical" evidence="10">
    <location>
        <begin position="1366"/>
        <end position="1384"/>
    </location>
</feature>
<dbReference type="Pfam" id="PF08016">
    <property type="entry name" value="PKD_channel"/>
    <property type="match status" value="2"/>
</dbReference>
<dbReference type="InterPro" id="IPR046791">
    <property type="entry name" value="Polycystin_dom"/>
</dbReference>
<dbReference type="GO" id="GO:0016020">
    <property type="term" value="C:membrane"/>
    <property type="evidence" value="ECO:0007669"/>
    <property type="project" value="UniProtKB-SubCell"/>
</dbReference>
<feature type="transmembrane region" description="Helical" evidence="10">
    <location>
        <begin position="772"/>
        <end position="792"/>
    </location>
</feature>
<feature type="transmembrane region" description="Helical" evidence="10">
    <location>
        <begin position="1077"/>
        <end position="1094"/>
    </location>
</feature>
<dbReference type="InterPro" id="IPR001024">
    <property type="entry name" value="PLAT/LH2_dom"/>
</dbReference>
<gene>
    <name evidence="13" type="ORF">JYZ213_LOCUS16008</name>
</gene>
<evidence type="ECO:0000259" key="11">
    <source>
        <dbReference type="PROSITE" id="PS50095"/>
    </source>
</evidence>
<accession>A0A814GTY1</accession>
<evidence type="ECO:0000256" key="7">
    <source>
        <dbReference type="ARBA" id="ARBA00023157"/>
    </source>
</evidence>
<dbReference type="InterPro" id="IPR003915">
    <property type="entry name" value="PKD_2"/>
</dbReference>
<feature type="transmembrane region" description="Helical" evidence="10">
    <location>
        <begin position="893"/>
        <end position="913"/>
    </location>
</feature>
<dbReference type="SUPFAM" id="SSF49723">
    <property type="entry name" value="Lipase/lipooxygenase domain (PLAT/LH2 domain)"/>
    <property type="match status" value="1"/>
</dbReference>
<comment type="caution">
    <text evidence="13">The sequence shown here is derived from an EMBL/GenBank/DDBJ whole genome shotgun (WGS) entry which is preliminary data.</text>
</comment>
<keyword evidence="4" id="KW-0732">Signal</keyword>
<dbReference type="Pfam" id="PF01477">
    <property type="entry name" value="PLAT"/>
    <property type="match status" value="1"/>
</dbReference>
<feature type="transmembrane region" description="Helical" evidence="10">
    <location>
        <begin position="97"/>
        <end position="116"/>
    </location>
</feature>
<feature type="transmembrane region" description="Helical" evidence="10">
    <location>
        <begin position="843"/>
        <end position="861"/>
    </location>
</feature>
<dbReference type="PANTHER" id="PTHR10877:SF150">
    <property type="entry name" value="REJ DOMAIN-CONTAINING PROTEIN"/>
    <property type="match status" value="1"/>
</dbReference>
<evidence type="ECO:0000256" key="2">
    <source>
        <dbReference type="ARBA" id="ARBA00007200"/>
    </source>
</evidence>
<feature type="transmembrane region" description="Helical" evidence="10">
    <location>
        <begin position="1518"/>
        <end position="1539"/>
    </location>
</feature>
<dbReference type="InterPro" id="IPR057244">
    <property type="entry name" value="GAIN_B"/>
</dbReference>
<dbReference type="PROSITE" id="PS50095">
    <property type="entry name" value="PLAT"/>
    <property type="match status" value="1"/>
</dbReference>
<feature type="transmembrane region" description="Helical" evidence="10">
    <location>
        <begin position="799"/>
        <end position="823"/>
    </location>
</feature>
<comment type="subcellular location">
    <subcellularLocation>
        <location evidence="1">Membrane</location>
        <topology evidence="1">Multi-pass membrane protein</topology>
    </subcellularLocation>
</comment>
<evidence type="ECO:0000256" key="1">
    <source>
        <dbReference type="ARBA" id="ARBA00004141"/>
    </source>
</evidence>
<feature type="transmembrane region" description="Helical" evidence="10">
    <location>
        <begin position="353"/>
        <end position="374"/>
    </location>
</feature>
<dbReference type="PANTHER" id="PTHR10877">
    <property type="entry name" value="POLYCYSTIN FAMILY MEMBER"/>
    <property type="match status" value="1"/>
</dbReference>
<sequence>MMNTCSNSSVSSLPITDQRFNFTSNYQLRIYTSGCYYLDKNNQWKSDGLTVGPLTNHYETQCFSTHLTSFASGFVILPESINWNYVFANADFMKNKTIYLTVICVSVIYIILIIYARFKDKKDIEKLGVTPLPDNHRSDQYFYQIIVFTGQRQNAGRNSNVHFIIYGDNDETHIRTLADSQRKILQRGGIDSFIMAVPESLGLLHCIRIWHDNTGKGSSSSWFLKYIIIRDLQTMEKFYFISQRWFAVEKDDAKIERILPVAGDIEKQQFSYILSKKAYHSVSDGHLWFSIFSRPPSNQFTRVQRCTCCFVLFFISMFLNIMYYDLSTEAKTNNSTNTASLSFGSFYLNSQQVIIGIIVELFALIPSLLLVQLFRRLQPRKKQISPLHQTLYKIKPDLNIHEEKIKKKFSLSFPWWCIFIAYGLCIILVGLSIMFIIARGIEFGDDKTQKWLISILSGFFSSILLTQPLKIIGLTIFFAFCCQNSYDDKEANEYLDNNQLALDNDEEYLHSFKKKSIFTYRQPIRVDRLNETEINHARNERLKEIHMWSMIKELLLYLCFITVLYIIICSNRDLNSFLQVNHSRKFFFNSRQINCDYTKITTIDDYWNWLENNFIENIRAQQWYNNDPPRNLSGFINDKSNRLIGWATMRQLRVKSTLCQVQNEITSTCQYDYNFYNEDKYSYKPGWKNSIIQNYSSSISQSFQYSTSEDLDTYSYIGEYGTYSGNGYVYEFRGRLVDLQSNLSLLHQLEWINNQTRAIIIQLTLYNPNVQLFTSVTFLAEFLSSTGIFTSARFEPMNFYTFISITQFVSIIIYMIIIIYFMWIEIRSVFKLKWKYFHQFWSYIEIGIIICSWTSVGIYIWRYNESKRIGKLFNETNGYVYINLQLASYVNDILIYLYGFCSFFGTFKLIKLFRFNQRLCLFIETLKYCGKELLAFFMMFLIIFFSFVCLFYLLFISKLESCSTLLKTIQMLFQTILMKFDVDELVNTKMPLKIIGLTIFFAFCCQNSYDDKEANEYLDNNQLALDNDEEYLHSFKKKSIFTYRQPIRVDRLNETEINHARNERLKEIHMWSMIKELLLYLCFITVLYTIIYSNRDLNSFLQVNHSRKFFFNSRQINCDYTKITTIDDYWNWLENNFITNIRAQQWYNNDPPRNLSGFINDKSNRLIGWATMRQLRVKSTLCQVQNEIISTCQYDYNFYNEDKYSYKPGWKNSITQNYSSAISQSFQYSTSEDLDTYSYIGEHGTYSGNGYVYEFRGRLVDLQSNLSLLHQLEWINNQTRAIIIQLTLYNPNVQLFTSVTFLAEFLSSTGIFTSARFEPMNFYTFTSITQFVSIIIYMIIIIYFMWIEIRSVFKLKWKYIHQFWSYIEIGIIICSWTSVGIYIWRYNESKRIGKLFNETNGYVYINLQLASYVNDIIIYLYGFCSFFGTIKLIKLFRFNQRLCLFIETLKYCGKELLAFFMIFSIIFFSFVCLFYLLFISKLESCSTLLKTIQMLFQTILMKFDAHELVEAGGFLGPFSFSLFIIFIVFICISMFISIINDSFRHVRKNIPSDNEDIFLFMGKKILYWIGWEKSMKDEQTDLEYVDPIERFPEKIDQLLNAFNRLYTNQNN</sequence>
<dbReference type="GO" id="GO:0005262">
    <property type="term" value="F:calcium channel activity"/>
    <property type="evidence" value="ECO:0007669"/>
    <property type="project" value="TreeGrafter"/>
</dbReference>
<comment type="caution">
    <text evidence="9">Lacks conserved residue(s) required for the propagation of feature annotation.</text>
</comment>
<keyword evidence="6 10" id="KW-0472">Membrane</keyword>
<feature type="transmembrane region" description="Helical" evidence="10">
    <location>
        <begin position="1416"/>
        <end position="1436"/>
    </location>
</feature>
<keyword evidence="3 10" id="KW-0812">Transmembrane</keyword>
<evidence type="ECO:0000256" key="4">
    <source>
        <dbReference type="ARBA" id="ARBA00022729"/>
    </source>
</evidence>
<keyword evidence="7" id="KW-1015">Disulfide bond</keyword>
<feature type="transmembrane region" description="Helical" evidence="10">
    <location>
        <begin position="933"/>
        <end position="955"/>
    </location>
</feature>
<dbReference type="PRINTS" id="PR01433">
    <property type="entry name" value="POLYCYSTIN2"/>
</dbReference>
<dbReference type="InterPro" id="IPR051223">
    <property type="entry name" value="Polycystin"/>
</dbReference>
<dbReference type="EMBL" id="CAJNOG010000142">
    <property type="protein sequence ID" value="CAF1001241.1"/>
    <property type="molecule type" value="Genomic_DNA"/>
</dbReference>
<dbReference type="PROSITE" id="PS50221">
    <property type="entry name" value="GAIN_B"/>
    <property type="match status" value="1"/>
</dbReference>
<dbReference type="SMART" id="SM00308">
    <property type="entry name" value="LH2"/>
    <property type="match status" value="1"/>
</dbReference>
<feature type="transmembrane region" description="Helical" evidence="10">
    <location>
        <begin position="303"/>
        <end position="324"/>
    </location>
</feature>
<keyword evidence="8" id="KW-0325">Glycoprotein</keyword>
<evidence type="ECO:0000256" key="8">
    <source>
        <dbReference type="ARBA" id="ARBA00023180"/>
    </source>
</evidence>
<keyword evidence="5 10" id="KW-1133">Transmembrane helix</keyword>